<proteinExistence type="predicted"/>
<dbReference type="SUPFAM" id="SSF53474">
    <property type="entry name" value="alpha/beta-Hydrolases"/>
    <property type="match status" value="1"/>
</dbReference>
<dbReference type="PANTHER" id="PTHR37017:SF13">
    <property type="entry name" value="AB HYDROLASE-1 DOMAIN-CONTAINING PROTEIN"/>
    <property type="match status" value="1"/>
</dbReference>
<dbReference type="Pfam" id="PF12697">
    <property type="entry name" value="Abhydrolase_6"/>
    <property type="match status" value="1"/>
</dbReference>
<protein>
    <recommendedName>
        <fullName evidence="1">AB hydrolase-1 domain-containing protein</fullName>
    </recommendedName>
</protein>
<gene>
    <name evidence="2" type="ORF">N8I77_002916</name>
</gene>
<dbReference type="InterPro" id="IPR000073">
    <property type="entry name" value="AB_hydrolase_1"/>
</dbReference>
<name>A0AAD9SJA8_PHOAM</name>
<accession>A0AAD9SJA8</accession>
<dbReference type="InterPro" id="IPR029058">
    <property type="entry name" value="AB_hydrolase_fold"/>
</dbReference>
<evidence type="ECO:0000259" key="1">
    <source>
        <dbReference type="Pfam" id="PF12697"/>
    </source>
</evidence>
<dbReference type="Gene3D" id="3.40.50.1820">
    <property type="entry name" value="alpha/beta hydrolase"/>
    <property type="match status" value="1"/>
</dbReference>
<dbReference type="InterPro" id="IPR052897">
    <property type="entry name" value="Sec-Metab_Biosynth_Hydrolase"/>
</dbReference>
<sequence length="280" mass="29951">MMNKSLRPFTLIVPGGLTPASIYDTLVEEVTKRGHNIRAVPLPSVRLPSEAGPVREPPTMYEDAAHIAKEIEALADAGRDVIVVSQSYGGVPATESVRGLVKAARQKEGKPGGVVRLAYMSSLVAPLGAAANEVLTNRPRAEGLSVEMDMDASFSPEHGWIFCTDPIQAASLTIGEELPEEGQRLASSLAYHSSTSFTNPLTYAGYKDVAASYLFCEKDVLIPPESQTDMIELIERESGNKVDVTRVQAGHAPNVTALGEVVDWIVLMAEKAMADSASES</sequence>
<feature type="domain" description="AB hydrolase-1" evidence="1">
    <location>
        <begin position="11"/>
        <end position="263"/>
    </location>
</feature>
<evidence type="ECO:0000313" key="3">
    <source>
        <dbReference type="Proteomes" id="UP001265746"/>
    </source>
</evidence>
<organism evidence="2 3">
    <name type="scientific">Phomopsis amygdali</name>
    <name type="common">Fusicoccum amygdali</name>
    <dbReference type="NCBI Taxonomy" id="1214568"/>
    <lineage>
        <taxon>Eukaryota</taxon>
        <taxon>Fungi</taxon>
        <taxon>Dikarya</taxon>
        <taxon>Ascomycota</taxon>
        <taxon>Pezizomycotina</taxon>
        <taxon>Sordariomycetes</taxon>
        <taxon>Sordariomycetidae</taxon>
        <taxon>Diaporthales</taxon>
        <taxon>Diaporthaceae</taxon>
        <taxon>Diaporthe</taxon>
    </lineage>
</organism>
<dbReference type="Proteomes" id="UP001265746">
    <property type="component" value="Unassembled WGS sequence"/>
</dbReference>
<evidence type="ECO:0000313" key="2">
    <source>
        <dbReference type="EMBL" id="KAK2609419.1"/>
    </source>
</evidence>
<dbReference type="EMBL" id="JAUJFL010000002">
    <property type="protein sequence ID" value="KAK2609419.1"/>
    <property type="molecule type" value="Genomic_DNA"/>
</dbReference>
<dbReference type="AlphaFoldDB" id="A0AAD9SJA8"/>
<reference evidence="2" key="1">
    <citation type="submission" date="2023-06" db="EMBL/GenBank/DDBJ databases">
        <authorList>
            <person name="Noh H."/>
        </authorList>
    </citation>
    <scope>NUCLEOTIDE SEQUENCE</scope>
    <source>
        <strain evidence="2">DUCC20226</strain>
    </source>
</reference>
<dbReference type="PANTHER" id="PTHR37017">
    <property type="entry name" value="AB HYDROLASE-1 DOMAIN-CONTAINING PROTEIN-RELATED"/>
    <property type="match status" value="1"/>
</dbReference>
<keyword evidence="3" id="KW-1185">Reference proteome</keyword>
<comment type="caution">
    <text evidence="2">The sequence shown here is derived from an EMBL/GenBank/DDBJ whole genome shotgun (WGS) entry which is preliminary data.</text>
</comment>